<evidence type="ECO:0000256" key="16">
    <source>
        <dbReference type="SAM" id="MobiDB-lite"/>
    </source>
</evidence>
<evidence type="ECO:0000256" key="4">
    <source>
        <dbReference type="ARBA" id="ARBA00022553"/>
    </source>
</evidence>
<keyword evidence="12" id="KW-0539">Nucleus</keyword>
<keyword evidence="9" id="KW-0805">Transcription regulation</keyword>
<comment type="similarity">
    <text evidence="2">Belongs to the SNF2/RAD54 helicase family.</text>
</comment>
<accession>A0A9P0J3D7</accession>
<dbReference type="GO" id="GO:0006281">
    <property type="term" value="P:DNA repair"/>
    <property type="evidence" value="ECO:0007669"/>
    <property type="project" value="TreeGrafter"/>
</dbReference>
<dbReference type="Pfam" id="PF00271">
    <property type="entry name" value="Helicase_C"/>
    <property type="match status" value="1"/>
</dbReference>
<dbReference type="EMBL" id="OU899035">
    <property type="protein sequence ID" value="CAH1725405.1"/>
    <property type="molecule type" value="Genomic_DNA"/>
</dbReference>
<evidence type="ECO:0000256" key="2">
    <source>
        <dbReference type="ARBA" id="ARBA00007025"/>
    </source>
</evidence>
<feature type="region of interest" description="Disordered" evidence="16">
    <location>
        <begin position="1003"/>
        <end position="1033"/>
    </location>
</feature>
<dbReference type="InterPro" id="IPR049730">
    <property type="entry name" value="SNF2/RAD54-like_C"/>
</dbReference>
<dbReference type="SMART" id="SM00490">
    <property type="entry name" value="HELICc"/>
    <property type="match status" value="1"/>
</dbReference>
<dbReference type="GO" id="GO:0004386">
    <property type="term" value="F:helicase activity"/>
    <property type="evidence" value="ECO:0007669"/>
    <property type="project" value="UniProtKB-KW"/>
</dbReference>
<evidence type="ECO:0000256" key="1">
    <source>
        <dbReference type="ARBA" id="ARBA00004123"/>
    </source>
</evidence>
<dbReference type="InterPro" id="IPR014001">
    <property type="entry name" value="Helicase_ATP-bd"/>
</dbReference>
<evidence type="ECO:0000256" key="11">
    <source>
        <dbReference type="ARBA" id="ARBA00023163"/>
    </source>
</evidence>
<reference evidence="19" key="1">
    <citation type="submission" date="2022-02" db="EMBL/GenBank/DDBJ databases">
        <authorList>
            <person name="King R."/>
        </authorList>
    </citation>
    <scope>NUCLEOTIDE SEQUENCE</scope>
</reference>
<keyword evidence="8" id="KW-0067">ATP-binding</keyword>
<keyword evidence="6" id="KW-0378">Hydrolase</keyword>
<evidence type="ECO:0000313" key="19">
    <source>
        <dbReference type="EMBL" id="CAH1725405.1"/>
    </source>
</evidence>
<dbReference type="InterPro" id="IPR027417">
    <property type="entry name" value="P-loop_NTPase"/>
</dbReference>
<evidence type="ECO:0000259" key="17">
    <source>
        <dbReference type="PROSITE" id="PS51192"/>
    </source>
</evidence>
<dbReference type="GO" id="GO:0003677">
    <property type="term" value="F:DNA binding"/>
    <property type="evidence" value="ECO:0007669"/>
    <property type="project" value="UniProtKB-KW"/>
</dbReference>
<dbReference type="Proteomes" id="UP001154329">
    <property type="component" value="Chromosome 2"/>
</dbReference>
<dbReference type="Gene3D" id="3.40.50.300">
    <property type="entry name" value="P-loop containing nucleotide triphosphate hydrolases"/>
    <property type="match status" value="1"/>
</dbReference>
<dbReference type="GO" id="GO:0006353">
    <property type="term" value="P:DNA-templated transcription termination"/>
    <property type="evidence" value="ECO:0007669"/>
    <property type="project" value="UniProtKB-KW"/>
</dbReference>
<dbReference type="CDD" id="cd18793">
    <property type="entry name" value="SF2_C_SNF"/>
    <property type="match status" value="1"/>
</dbReference>
<evidence type="ECO:0000256" key="14">
    <source>
        <dbReference type="ARBA" id="ARBA00079067"/>
    </source>
</evidence>
<protein>
    <recommendedName>
        <fullName evidence="13">Transcription termination factor 2</fullName>
    </recommendedName>
    <alternativeName>
        <fullName evidence="15">RNA polymerase II termination factor</fullName>
    </alternativeName>
    <alternativeName>
        <fullName evidence="14">Transcription release factor 2</fullName>
    </alternativeName>
</protein>
<dbReference type="InterPro" id="IPR038718">
    <property type="entry name" value="SNF2-like_sf"/>
</dbReference>
<keyword evidence="5" id="KW-0547">Nucleotide-binding</keyword>
<evidence type="ECO:0000259" key="18">
    <source>
        <dbReference type="PROSITE" id="PS51194"/>
    </source>
</evidence>
<dbReference type="PROSITE" id="PS51192">
    <property type="entry name" value="HELICASE_ATP_BIND_1"/>
    <property type="match status" value="1"/>
</dbReference>
<dbReference type="InterPro" id="IPR000330">
    <property type="entry name" value="SNF2_N"/>
</dbReference>
<keyword evidence="3" id="KW-0806">Transcription termination</keyword>
<dbReference type="GO" id="GO:0005634">
    <property type="term" value="C:nucleus"/>
    <property type="evidence" value="ECO:0007669"/>
    <property type="project" value="UniProtKB-SubCell"/>
</dbReference>
<evidence type="ECO:0000313" key="20">
    <source>
        <dbReference type="Proteomes" id="UP001154329"/>
    </source>
</evidence>
<dbReference type="Pfam" id="PF00176">
    <property type="entry name" value="SNF2-rel_dom"/>
    <property type="match status" value="1"/>
</dbReference>
<dbReference type="FunFam" id="3.40.50.10810:FF:000043">
    <property type="entry name" value="Transcription termination factor 2"/>
    <property type="match status" value="1"/>
</dbReference>
<organism evidence="19 20">
    <name type="scientific">Aphis gossypii</name>
    <name type="common">Cotton aphid</name>
    <dbReference type="NCBI Taxonomy" id="80765"/>
    <lineage>
        <taxon>Eukaryota</taxon>
        <taxon>Metazoa</taxon>
        <taxon>Ecdysozoa</taxon>
        <taxon>Arthropoda</taxon>
        <taxon>Hexapoda</taxon>
        <taxon>Insecta</taxon>
        <taxon>Pterygota</taxon>
        <taxon>Neoptera</taxon>
        <taxon>Paraneoptera</taxon>
        <taxon>Hemiptera</taxon>
        <taxon>Sternorrhyncha</taxon>
        <taxon>Aphidomorpha</taxon>
        <taxon>Aphidoidea</taxon>
        <taxon>Aphididae</taxon>
        <taxon>Aphidini</taxon>
        <taxon>Aphis</taxon>
        <taxon>Aphis</taxon>
    </lineage>
</organism>
<feature type="domain" description="Helicase ATP-binding" evidence="17">
    <location>
        <begin position="1465"/>
        <end position="1647"/>
    </location>
</feature>
<dbReference type="InterPro" id="IPR050628">
    <property type="entry name" value="SNF2_RAD54_helicase_TF"/>
</dbReference>
<gene>
    <name evidence="19" type="ORF">APHIGO_LOCUS6498</name>
</gene>
<dbReference type="PANTHER" id="PTHR45626">
    <property type="entry name" value="TRANSCRIPTION TERMINATION FACTOR 2-RELATED"/>
    <property type="match status" value="1"/>
</dbReference>
<evidence type="ECO:0000256" key="13">
    <source>
        <dbReference type="ARBA" id="ARBA00070113"/>
    </source>
</evidence>
<proteinExistence type="inferred from homology"/>
<keyword evidence="4" id="KW-0597">Phosphoprotein</keyword>
<dbReference type="PANTHER" id="PTHR45626:SF50">
    <property type="entry name" value="TRANSCRIPTION TERMINATION FACTOR 2"/>
    <property type="match status" value="1"/>
</dbReference>
<dbReference type="GO" id="GO:0005524">
    <property type="term" value="F:ATP binding"/>
    <property type="evidence" value="ECO:0007669"/>
    <property type="project" value="UniProtKB-KW"/>
</dbReference>
<keyword evidence="10" id="KW-0238">DNA-binding</keyword>
<feature type="domain" description="Helicase C-terminal" evidence="18">
    <location>
        <begin position="1888"/>
        <end position="2042"/>
    </location>
</feature>
<keyword evidence="20" id="KW-1185">Reference proteome</keyword>
<dbReference type="SUPFAM" id="SSF52540">
    <property type="entry name" value="P-loop containing nucleoside triphosphate hydrolases"/>
    <property type="match status" value="2"/>
</dbReference>
<comment type="subcellular location">
    <subcellularLocation>
        <location evidence="1">Nucleus</location>
    </subcellularLocation>
</comment>
<evidence type="ECO:0000256" key="15">
    <source>
        <dbReference type="ARBA" id="ARBA00082628"/>
    </source>
</evidence>
<evidence type="ECO:0000256" key="3">
    <source>
        <dbReference type="ARBA" id="ARBA00022472"/>
    </source>
</evidence>
<keyword evidence="7" id="KW-0347">Helicase</keyword>
<evidence type="ECO:0000256" key="7">
    <source>
        <dbReference type="ARBA" id="ARBA00022806"/>
    </source>
</evidence>
<dbReference type="InterPro" id="IPR001650">
    <property type="entry name" value="Helicase_C-like"/>
</dbReference>
<dbReference type="GO" id="GO:0005737">
    <property type="term" value="C:cytoplasm"/>
    <property type="evidence" value="ECO:0007669"/>
    <property type="project" value="UniProtKB-ARBA"/>
</dbReference>
<dbReference type="PROSITE" id="PS51194">
    <property type="entry name" value="HELICASE_CTER"/>
    <property type="match status" value="1"/>
</dbReference>
<feature type="compositionally biased region" description="Basic and acidic residues" evidence="16">
    <location>
        <begin position="1012"/>
        <end position="1029"/>
    </location>
</feature>
<feature type="region of interest" description="Disordered" evidence="16">
    <location>
        <begin position="1276"/>
        <end position="1318"/>
    </location>
</feature>
<feature type="compositionally biased region" description="Basic and acidic residues" evidence="16">
    <location>
        <begin position="1276"/>
        <end position="1293"/>
    </location>
</feature>
<reference evidence="19" key="2">
    <citation type="submission" date="2022-10" db="EMBL/GenBank/DDBJ databases">
        <authorList>
            <consortium name="ENA_rothamsted_submissions"/>
            <consortium name="culmorum"/>
            <person name="King R."/>
        </authorList>
    </citation>
    <scope>NUCLEOTIDE SEQUENCE</scope>
</reference>
<evidence type="ECO:0000256" key="8">
    <source>
        <dbReference type="ARBA" id="ARBA00022840"/>
    </source>
</evidence>
<keyword evidence="11" id="KW-0804">Transcription</keyword>
<evidence type="ECO:0000256" key="5">
    <source>
        <dbReference type="ARBA" id="ARBA00022741"/>
    </source>
</evidence>
<dbReference type="SMART" id="SM00487">
    <property type="entry name" value="DEXDc"/>
    <property type="match status" value="1"/>
</dbReference>
<dbReference type="GO" id="GO:0016787">
    <property type="term" value="F:hydrolase activity"/>
    <property type="evidence" value="ECO:0007669"/>
    <property type="project" value="UniProtKB-KW"/>
</dbReference>
<evidence type="ECO:0000256" key="9">
    <source>
        <dbReference type="ARBA" id="ARBA00023015"/>
    </source>
</evidence>
<name>A0A9P0J3D7_APHGO</name>
<evidence type="ECO:0000256" key="10">
    <source>
        <dbReference type="ARBA" id="ARBA00023125"/>
    </source>
</evidence>
<sequence length="2060" mass="237056">MAEKMTNDIIISSSSKYEDAKINTEKRGKRNLSISEDEDEYNNHTTETSTNEKTLCMDGQTNSIRTSKQSLSDVIQQLTQQIEHIENVARQNVIKKTEMNDINYDDEFMYQPPNKIIKYGIEMSTDSCHLDENSIRSINKINSIKHVNKKIKLDKNTSYQKNVNDFKRDTKSLTNDEVQMLLELSYNFDDEIVFDNEDNTHIKVQTTEDELLDLYEEESDEEVIKQTIEDIIVSLDSSNRFCVDLLNVTKSVNHLENILEPVDDLCINENSNFQEPITLISNSNPEYELSKTVPEIFEHNNNDVIDSENIPDQAIKLNMPILLNETKLDSKIISISTEDENLSLRNDCSENSIIDLSEEFPNNEVEVNSGNVFQPYEYNFDNRSDSISTDPNDFIDLTKCIGDEIILDDDNDDISICNEETKCKSDFEKTIIQEEQLIKVNKHEVCQNNICDSNPKIRNNQEKYDFDVPNIIDDLIDVHFQDDSHSKISDYEYYNKYLNDEIGLEDDDDASKINAENKNLNVSNPFINENDLLEVTRHTSFKNEENESDQVDTLNMSTNYENNETIFINNEIDQQREWNFQTLNTGDQYNSNMFYFGTENCRDVSFHTFHSVDCYEMNNYSRNNDSIHSKKTNASFEVLNDKKENSSLELQNNENETYLPITLNKSYYYEEESVEEVIKQTIEDIIVSLDSSNSFCVDLLNVTKSVNDLENILEPVDDLCINENSNFQEPITLISNSNPEYELSKTVPEIFEHNNNDVIDSENIPDQAIKLNMPILLNETKLDSEIISISTEDENLSLRNDCSENNIIDLSEEFPNNEVEVNSGEVFQPYEYNFDNRSDSISTDLDDFIDFTKCIGDEIILDDDNDDISICNEETKCERLEDEEDDDSTSKINAEKKNLNILKKSSHNEEEMFSKILNNEKDKFEVDKDCTDKIIVSQTCDDNFYENVSKAFINENDLLEVTRHTSFINEEKKSDRLDALNMSTNYENNETIFINNEIDQESEISSPFNSSDPKRILESSNNDSEHSDDSLGFMPSGRDLVKYGIECEKHEKSISPFLNNLQNDISDTELVPHYKKFNEVSKKINTFVSSSSAKDYEDNVKYFYDCDISSIENSDEEDNVLLSFEKDSSIDNCVFVKNQDKLIASNSINNEQKLFENNSRIQDSSSASESCNNLSNVMETPVSLIYSPSRDHQYAKILSTSMSKKQISRDKSEVSILKNDIECCETNPDTDKLEILNDSNVKITANNIIPSINDSAVINIIQSDLCIDPDKFNEQKNLEDSNKSHIQNNEKKSISKSNTHQTINKSQKSYKNNESETIPKFNSKEEIAKLNTFQSCSSDVDQDEIDKKIYLEKIIKNEKLFNEFDEKLDVNETVTLPYISQSLAKSTNSRSALTKKAAANINIHAMGEKALCTYLTQQTMTLDVLEVLHKSLDTCPSSGVLMEDPEGLVVSLMPHQKHAIAWLIWRESQKPRGGILADDMGLGKTLSMISLVLKEKQQESLLPIVSIDNRSNDDIIGGTLIVCPASLLSQWQNEFTTKLKPGLLKVGQYYGINRNIAAIELAKNDVVMTSYSIIMWDYKKQQNSSPLFHIKWRRIILDEAHQIRNKKTQTSLAVCNMTSMYRWAITGTPIHNKGADFFTLLKFIRCHPFDDWDVWKRWVGNNDVAGQHRLSLIVRTLMLRRTKQELSKYTTFKIPTKTVHEIEIELSKEERNAYEKLLQFSSNLFATYLYDRAAKEKVFDSSIKVQCKVQYFQEESQDKDKIFKDHPELLKLFRKFKNIDEIQTYHILVLLLRLRQICCHPVLIKGPITEDNIKDVENIPEDFNEVSECNLTNSDSYCNEDTRIVNFPSIIDLSRLMSGLTLNEEPAKKNPELYNDNKIFEKSWISSKIKKICDLINEKVLNGNNEKAIIVSQWPSFLYLIRENLSRYNVKMEMFSGTIPILKRNEIIKDFDNPNGGPQILLLSLKAGGVGLNLMAANHLFLMDVHWNPQMEAQASDRVYRVGQKKQVNIYKFICANTIETRILNIQSQKLQIAKNLFEGSSAISSKITLDDLKQIFQFQ</sequence>
<evidence type="ECO:0000256" key="12">
    <source>
        <dbReference type="ARBA" id="ARBA00023242"/>
    </source>
</evidence>
<dbReference type="Gene3D" id="3.40.50.10810">
    <property type="entry name" value="Tandem AAA-ATPase domain"/>
    <property type="match status" value="1"/>
</dbReference>
<feature type="compositionally biased region" description="Polar residues" evidence="16">
    <location>
        <begin position="1295"/>
        <end position="1316"/>
    </location>
</feature>
<evidence type="ECO:0000256" key="6">
    <source>
        <dbReference type="ARBA" id="ARBA00022801"/>
    </source>
</evidence>
<dbReference type="GO" id="GO:0008094">
    <property type="term" value="F:ATP-dependent activity, acting on DNA"/>
    <property type="evidence" value="ECO:0007669"/>
    <property type="project" value="UniProtKB-ARBA"/>
</dbReference>